<dbReference type="EMBL" id="JAKROA010000005">
    <property type="protein sequence ID" value="KAL5107052.1"/>
    <property type="molecule type" value="Genomic_DNA"/>
</dbReference>
<comment type="caution">
    <text evidence="1">The sequence shown here is derived from an EMBL/GenBank/DDBJ whole genome shotgun (WGS) entry which is preliminary data.</text>
</comment>
<name>A0ABR4QBM9_9CEST</name>
<keyword evidence="2" id="KW-1185">Reference proteome</keyword>
<evidence type="ECO:0000313" key="1">
    <source>
        <dbReference type="EMBL" id="KAL5107052.1"/>
    </source>
</evidence>
<evidence type="ECO:0000313" key="2">
    <source>
        <dbReference type="Proteomes" id="UP001651158"/>
    </source>
</evidence>
<sequence length="107" mass="11149">MLEVELATHLSLQRMNANGAALCSLGSGGNASAALPFSQGQRNLSFVKASFPVFRSLLKLIVHGCNGNGDFSEGGPAHGLLCLSKLTFTFGGKADCTEFVAAKNGRF</sequence>
<reference evidence="1 2" key="1">
    <citation type="journal article" date="2022" name="Front. Cell. Infect. Microbiol.">
        <title>The Genomes of Two Strains of Taenia crassiceps the Animal Model for the Study of Human Cysticercosis.</title>
        <authorList>
            <person name="Bobes R.J."/>
            <person name="Estrada K."/>
            <person name="Rios-Valencia D.G."/>
            <person name="Calderon-Gallegos A."/>
            <person name="de la Torre P."/>
            <person name="Carrero J.C."/>
            <person name="Sanchez-Flores A."/>
            <person name="Laclette J.P."/>
        </authorList>
    </citation>
    <scope>NUCLEOTIDE SEQUENCE [LARGE SCALE GENOMIC DNA]</scope>
    <source>
        <strain evidence="1">WFUcys</strain>
    </source>
</reference>
<protein>
    <submittedName>
        <fullName evidence="1">Uncharacterized protein</fullName>
    </submittedName>
</protein>
<accession>A0ABR4QBM9</accession>
<gene>
    <name evidence="1" type="ORF">TcWFU_008308</name>
</gene>
<organism evidence="1 2">
    <name type="scientific">Taenia crassiceps</name>
    <dbReference type="NCBI Taxonomy" id="6207"/>
    <lineage>
        <taxon>Eukaryota</taxon>
        <taxon>Metazoa</taxon>
        <taxon>Spiralia</taxon>
        <taxon>Lophotrochozoa</taxon>
        <taxon>Platyhelminthes</taxon>
        <taxon>Cestoda</taxon>
        <taxon>Eucestoda</taxon>
        <taxon>Cyclophyllidea</taxon>
        <taxon>Taeniidae</taxon>
        <taxon>Taenia</taxon>
    </lineage>
</organism>
<proteinExistence type="predicted"/>
<dbReference type="Proteomes" id="UP001651158">
    <property type="component" value="Unassembled WGS sequence"/>
</dbReference>